<feature type="domain" description="C2H2-type" evidence="11">
    <location>
        <begin position="148"/>
        <end position="170"/>
    </location>
</feature>
<dbReference type="Gene3D" id="3.30.160.60">
    <property type="entry name" value="Classic Zinc Finger"/>
    <property type="match status" value="5"/>
</dbReference>
<dbReference type="Proteomes" id="UP000005207">
    <property type="component" value="Unplaced"/>
</dbReference>
<keyword evidence="3" id="KW-0677">Repeat</keyword>
<evidence type="ECO:0000256" key="9">
    <source>
        <dbReference type="ARBA" id="ARBA00023242"/>
    </source>
</evidence>
<accession>A0A669BDL1</accession>
<keyword evidence="7" id="KW-0238">DNA-binding</keyword>
<dbReference type="FunFam" id="3.30.160.60:FF:002343">
    <property type="entry name" value="Zinc finger protein 33A"/>
    <property type="match status" value="1"/>
</dbReference>
<dbReference type="OMA" id="NSYECAT"/>
<evidence type="ECO:0000256" key="6">
    <source>
        <dbReference type="ARBA" id="ARBA00023015"/>
    </source>
</evidence>
<keyword evidence="4 10" id="KW-0863">Zinc-finger</keyword>
<dbReference type="GeneTree" id="ENSGT01150000286952"/>
<evidence type="ECO:0000256" key="8">
    <source>
        <dbReference type="ARBA" id="ARBA00023163"/>
    </source>
</evidence>
<dbReference type="SUPFAM" id="SSF57667">
    <property type="entry name" value="beta-beta-alpha zinc fingers"/>
    <property type="match status" value="3"/>
</dbReference>
<dbReference type="PANTHER" id="PTHR46105:SF5">
    <property type="entry name" value="ZINC FINGER AND BTB DOMAIN-CONTAINING PROTEIN 44 ISOFORM X1"/>
    <property type="match status" value="1"/>
</dbReference>
<dbReference type="GO" id="GO:0000981">
    <property type="term" value="F:DNA-binding transcription factor activity, RNA polymerase II-specific"/>
    <property type="evidence" value="ECO:0007669"/>
    <property type="project" value="TreeGrafter"/>
</dbReference>
<dbReference type="InterPro" id="IPR036236">
    <property type="entry name" value="Znf_C2H2_sf"/>
</dbReference>
<dbReference type="GO" id="GO:0008270">
    <property type="term" value="F:zinc ion binding"/>
    <property type="evidence" value="ECO:0007669"/>
    <property type="project" value="UniProtKB-KW"/>
</dbReference>
<sequence length="210" mass="24430">MAIFVVKIHKIDQQKFVVYFILYIKAAEDMCIYISQEGEQLNGLKEATLSQLHQRLTKDHCEADVPFFSCSECDKQYLYKRSLQRHKKSHSAENFASCLRFHQKSHLKIHMRIHTGEKPFSCDICGNIFRHQYSLDRHIRVHTGEKPFACDVCSKGFSHLHMRIHTGEKPFGCSDCSKSFAQLGDLNRLTSGCNAAPNHDRNFTVFYRWL</sequence>
<name>A0A669BDL1_ORENI</name>
<reference evidence="12" key="2">
    <citation type="submission" date="2025-09" db="UniProtKB">
        <authorList>
            <consortium name="Ensembl"/>
        </authorList>
    </citation>
    <scope>IDENTIFICATION</scope>
</reference>
<dbReference type="PROSITE" id="PS00028">
    <property type="entry name" value="ZINC_FINGER_C2H2_1"/>
    <property type="match status" value="2"/>
</dbReference>
<organism evidence="12 13">
    <name type="scientific">Oreochromis niloticus</name>
    <name type="common">Nile tilapia</name>
    <name type="synonym">Tilapia nilotica</name>
    <dbReference type="NCBI Taxonomy" id="8128"/>
    <lineage>
        <taxon>Eukaryota</taxon>
        <taxon>Metazoa</taxon>
        <taxon>Chordata</taxon>
        <taxon>Craniata</taxon>
        <taxon>Vertebrata</taxon>
        <taxon>Euteleostomi</taxon>
        <taxon>Actinopterygii</taxon>
        <taxon>Neopterygii</taxon>
        <taxon>Teleostei</taxon>
        <taxon>Neoteleostei</taxon>
        <taxon>Acanthomorphata</taxon>
        <taxon>Ovalentaria</taxon>
        <taxon>Cichlomorphae</taxon>
        <taxon>Cichliformes</taxon>
        <taxon>Cichlidae</taxon>
        <taxon>African cichlids</taxon>
        <taxon>Pseudocrenilabrinae</taxon>
        <taxon>Oreochromini</taxon>
        <taxon>Oreochromis</taxon>
    </lineage>
</organism>
<keyword evidence="13" id="KW-1185">Reference proteome</keyword>
<evidence type="ECO:0000256" key="10">
    <source>
        <dbReference type="PROSITE-ProRule" id="PRU00042"/>
    </source>
</evidence>
<dbReference type="FunFam" id="3.30.160.60:FF:000624">
    <property type="entry name" value="zinc finger protein 697"/>
    <property type="match status" value="1"/>
</dbReference>
<evidence type="ECO:0000313" key="13">
    <source>
        <dbReference type="Proteomes" id="UP000005207"/>
    </source>
</evidence>
<dbReference type="PANTHER" id="PTHR46105">
    <property type="entry name" value="AGAP004733-PA"/>
    <property type="match status" value="1"/>
</dbReference>
<dbReference type="InterPro" id="IPR050457">
    <property type="entry name" value="ZnFinger_BTB_dom_contain"/>
</dbReference>
<evidence type="ECO:0000256" key="7">
    <source>
        <dbReference type="ARBA" id="ARBA00023125"/>
    </source>
</evidence>
<reference evidence="12" key="1">
    <citation type="submission" date="2025-08" db="UniProtKB">
        <authorList>
            <consortium name="Ensembl"/>
        </authorList>
    </citation>
    <scope>IDENTIFICATION</scope>
</reference>
<dbReference type="AlphaFoldDB" id="A0A669BDL1"/>
<evidence type="ECO:0000256" key="4">
    <source>
        <dbReference type="ARBA" id="ARBA00022771"/>
    </source>
</evidence>
<dbReference type="Pfam" id="PF00096">
    <property type="entry name" value="zf-C2H2"/>
    <property type="match status" value="1"/>
</dbReference>
<evidence type="ECO:0000259" key="11">
    <source>
        <dbReference type="PROSITE" id="PS50157"/>
    </source>
</evidence>
<dbReference type="InParanoid" id="A0A669BDL1"/>
<keyword evidence="5" id="KW-0862">Zinc</keyword>
<proteinExistence type="predicted"/>
<keyword evidence="2" id="KW-0479">Metal-binding</keyword>
<feature type="domain" description="C2H2-type" evidence="11">
    <location>
        <begin position="68"/>
        <end position="95"/>
    </location>
</feature>
<evidence type="ECO:0000256" key="3">
    <source>
        <dbReference type="ARBA" id="ARBA00022737"/>
    </source>
</evidence>
<protein>
    <recommendedName>
        <fullName evidence="11">C2H2-type domain-containing protein</fullName>
    </recommendedName>
</protein>
<dbReference type="Ensembl" id="ENSONIT00000063661.1">
    <property type="protein sequence ID" value="ENSONIP00000033522.1"/>
    <property type="gene ID" value="ENSONIG00000035229.1"/>
</dbReference>
<dbReference type="GO" id="GO:0005634">
    <property type="term" value="C:nucleus"/>
    <property type="evidence" value="ECO:0007669"/>
    <property type="project" value="UniProtKB-SubCell"/>
</dbReference>
<evidence type="ECO:0000313" key="12">
    <source>
        <dbReference type="Ensembl" id="ENSONIP00000033522.1"/>
    </source>
</evidence>
<comment type="subcellular location">
    <subcellularLocation>
        <location evidence="1">Nucleus</location>
    </subcellularLocation>
</comment>
<keyword evidence="9" id="KW-0539">Nucleus</keyword>
<feature type="domain" description="C2H2-type" evidence="11">
    <location>
        <begin position="120"/>
        <end position="147"/>
    </location>
</feature>
<feature type="domain" description="C2H2-type" evidence="11">
    <location>
        <begin position="101"/>
        <end position="119"/>
    </location>
</feature>
<keyword evidence="8" id="KW-0804">Transcription</keyword>
<evidence type="ECO:0000256" key="2">
    <source>
        <dbReference type="ARBA" id="ARBA00022723"/>
    </source>
</evidence>
<evidence type="ECO:0000256" key="5">
    <source>
        <dbReference type="ARBA" id="ARBA00022833"/>
    </source>
</evidence>
<dbReference type="FunFam" id="3.30.160.60:FF:001049">
    <property type="entry name" value="zinc finger protein 319"/>
    <property type="match status" value="1"/>
</dbReference>
<dbReference type="PROSITE" id="PS50157">
    <property type="entry name" value="ZINC_FINGER_C2H2_2"/>
    <property type="match status" value="4"/>
</dbReference>
<keyword evidence="6" id="KW-0805">Transcription regulation</keyword>
<dbReference type="GO" id="GO:0000978">
    <property type="term" value="F:RNA polymerase II cis-regulatory region sequence-specific DNA binding"/>
    <property type="evidence" value="ECO:0007669"/>
    <property type="project" value="TreeGrafter"/>
</dbReference>
<dbReference type="SMART" id="SM00355">
    <property type="entry name" value="ZnF_C2H2"/>
    <property type="match status" value="3"/>
</dbReference>
<dbReference type="InterPro" id="IPR013087">
    <property type="entry name" value="Znf_C2H2_type"/>
</dbReference>
<dbReference type="Pfam" id="PF13912">
    <property type="entry name" value="zf-C2H2_6"/>
    <property type="match status" value="1"/>
</dbReference>
<evidence type="ECO:0000256" key="1">
    <source>
        <dbReference type="ARBA" id="ARBA00004123"/>
    </source>
</evidence>